<feature type="non-terminal residue" evidence="4">
    <location>
        <position position="212"/>
    </location>
</feature>
<name>A0A371FHI5_MUCPR</name>
<keyword evidence="5" id="KW-1185">Reference proteome</keyword>
<dbReference type="OrthoDB" id="2735536at2759"/>
<comment type="caution">
    <text evidence="4">The sequence shown here is derived from an EMBL/GenBank/DDBJ whole genome shotgun (WGS) entry which is preliminary data.</text>
</comment>
<proteinExistence type="predicted"/>
<dbReference type="AlphaFoldDB" id="A0A371FHI5"/>
<organism evidence="4 5">
    <name type="scientific">Mucuna pruriens</name>
    <name type="common">Velvet bean</name>
    <name type="synonym">Dolichos pruriens</name>
    <dbReference type="NCBI Taxonomy" id="157652"/>
    <lineage>
        <taxon>Eukaryota</taxon>
        <taxon>Viridiplantae</taxon>
        <taxon>Streptophyta</taxon>
        <taxon>Embryophyta</taxon>
        <taxon>Tracheophyta</taxon>
        <taxon>Spermatophyta</taxon>
        <taxon>Magnoliopsida</taxon>
        <taxon>eudicotyledons</taxon>
        <taxon>Gunneridae</taxon>
        <taxon>Pentapetalae</taxon>
        <taxon>rosids</taxon>
        <taxon>fabids</taxon>
        <taxon>Fabales</taxon>
        <taxon>Fabaceae</taxon>
        <taxon>Papilionoideae</taxon>
        <taxon>50 kb inversion clade</taxon>
        <taxon>NPAAA clade</taxon>
        <taxon>indigoferoid/millettioid clade</taxon>
        <taxon>Phaseoleae</taxon>
        <taxon>Mucuna</taxon>
    </lineage>
</organism>
<evidence type="ECO:0000313" key="4">
    <source>
        <dbReference type="EMBL" id="RDX77759.1"/>
    </source>
</evidence>
<dbReference type="Gene3D" id="3.40.50.720">
    <property type="entry name" value="NAD(P)-binding Rossmann-like Domain"/>
    <property type="match status" value="1"/>
</dbReference>
<evidence type="ECO:0000256" key="1">
    <source>
        <dbReference type="ARBA" id="ARBA00022857"/>
    </source>
</evidence>
<dbReference type="SUPFAM" id="SSF51735">
    <property type="entry name" value="NAD(P)-binding Rossmann-fold domains"/>
    <property type="match status" value="1"/>
</dbReference>
<sequence length="212" mass="23068">MGLVRTSEARAAVLQAFRRNLVVAAGIQRRKDHDGLRNNTFVSSFDLDDEKGTLLCVTSGVSYFGLALVNHLLLLGYSVRITVDNPGDIEKVGEMERRGEVRAAEGNIEVIMAKLTDVDGLEKAFEGCRGVFHTSAFTDPAGLSGYTKSMAEIEVKAAENVMEACARTPSIKRCVFTSSLSACVWQDNAQSDLAPVINHTSWSTESFCTDLK</sequence>
<dbReference type="EMBL" id="QJKJ01009081">
    <property type="protein sequence ID" value="RDX77759.1"/>
    <property type="molecule type" value="Genomic_DNA"/>
</dbReference>
<keyword evidence="2" id="KW-0560">Oxidoreductase</keyword>
<feature type="non-terminal residue" evidence="4">
    <location>
        <position position="1"/>
    </location>
</feature>
<evidence type="ECO:0000259" key="3">
    <source>
        <dbReference type="Pfam" id="PF01073"/>
    </source>
</evidence>
<dbReference type="PANTHER" id="PTHR10366:SF483">
    <property type="entry name" value="CINNAMOYL COA REDUCTASE-LIKE PROTEIN"/>
    <property type="match status" value="1"/>
</dbReference>
<dbReference type="InterPro" id="IPR002225">
    <property type="entry name" value="3Beta_OHSteriod_DH/Estase"/>
</dbReference>
<dbReference type="GO" id="GO:0006694">
    <property type="term" value="P:steroid biosynthetic process"/>
    <property type="evidence" value="ECO:0007669"/>
    <property type="project" value="InterPro"/>
</dbReference>
<dbReference type="Proteomes" id="UP000257109">
    <property type="component" value="Unassembled WGS sequence"/>
</dbReference>
<evidence type="ECO:0000313" key="5">
    <source>
        <dbReference type="Proteomes" id="UP000257109"/>
    </source>
</evidence>
<dbReference type="PANTHER" id="PTHR10366">
    <property type="entry name" value="NAD DEPENDENT EPIMERASE/DEHYDRATASE"/>
    <property type="match status" value="1"/>
</dbReference>
<dbReference type="Pfam" id="PF01073">
    <property type="entry name" value="3Beta_HSD"/>
    <property type="match status" value="1"/>
</dbReference>
<dbReference type="STRING" id="157652.A0A371FHI5"/>
<feature type="domain" description="3-beta hydroxysteroid dehydrogenase/isomerase" evidence="3">
    <location>
        <begin position="57"/>
        <end position="183"/>
    </location>
</feature>
<dbReference type="InterPro" id="IPR050425">
    <property type="entry name" value="NAD(P)_dehydrat-like"/>
</dbReference>
<dbReference type="InterPro" id="IPR036291">
    <property type="entry name" value="NAD(P)-bd_dom_sf"/>
</dbReference>
<dbReference type="GO" id="GO:0016616">
    <property type="term" value="F:oxidoreductase activity, acting on the CH-OH group of donors, NAD or NADP as acceptor"/>
    <property type="evidence" value="ECO:0007669"/>
    <property type="project" value="InterPro"/>
</dbReference>
<protein>
    <submittedName>
        <fullName evidence="4">Cinnamoyl-CoA reductase-like SNL6</fullName>
    </submittedName>
</protein>
<evidence type="ECO:0000256" key="2">
    <source>
        <dbReference type="ARBA" id="ARBA00023002"/>
    </source>
</evidence>
<accession>A0A371FHI5</accession>
<gene>
    <name evidence="4" type="primary">SNL6</name>
    <name evidence="4" type="ORF">CR513_42067</name>
</gene>
<keyword evidence="1" id="KW-0521">NADP</keyword>
<reference evidence="4" key="1">
    <citation type="submission" date="2018-05" db="EMBL/GenBank/DDBJ databases">
        <title>Draft genome of Mucuna pruriens seed.</title>
        <authorList>
            <person name="Nnadi N.E."/>
            <person name="Vos R."/>
            <person name="Hasami M.H."/>
            <person name="Devisetty U.K."/>
            <person name="Aguiy J.C."/>
        </authorList>
    </citation>
    <scope>NUCLEOTIDE SEQUENCE [LARGE SCALE GENOMIC DNA]</scope>
    <source>
        <strain evidence="4">JCA_2017</strain>
    </source>
</reference>